<accession>A0A511HHX4</accession>
<proteinExistence type="predicted"/>
<feature type="domain" description="DUF2169" evidence="1">
    <location>
        <begin position="22"/>
        <end position="310"/>
    </location>
</feature>
<dbReference type="InterPro" id="IPR018683">
    <property type="entry name" value="DUF2169"/>
</dbReference>
<keyword evidence="4" id="KW-1185">Reference proteome</keyword>
<reference evidence="2 5" key="2">
    <citation type="submission" date="2019-07" db="EMBL/GenBank/DDBJ databases">
        <title>Whole genome shotgun sequence of Myxococcus virescens NBRC 100334.</title>
        <authorList>
            <person name="Hosoyama A."/>
            <person name="Uohara A."/>
            <person name="Ohji S."/>
            <person name="Ichikawa N."/>
        </authorList>
    </citation>
    <scope>NUCLEOTIDE SEQUENCE [LARGE SCALE GENOMIC DNA]</scope>
    <source>
        <strain evidence="2 5">NBRC 100334</strain>
    </source>
</reference>
<evidence type="ECO:0000313" key="4">
    <source>
        <dbReference type="Proteomes" id="UP000198717"/>
    </source>
</evidence>
<comment type="caution">
    <text evidence="2">The sequence shown here is derived from an EMBL/GenBank/DDBJ whole genome shotgun (WGS) entry which is preliminary data.</text>
</comment>
<dbReference type="Pfam" id="PF09937">
    <property type="entry name" value="DUF2169"/>
    <property type="match status" value="1"/>
</dbReference>
<dbReference type="EMBL" id="BJVY01000031">
    <property type="protein sequence ID" value="GEL73173.1"/>
    <property type="molecule type" value="Genomic_DNA"/>
</dbReference>
<organism evidence="2 5">
    <name type="scientific">Myxococcus virescens</name>
    <dbReference type="NCBI Taxonomy" id="83456"/>
    <lineage>
        <taxon>Bacteria</taxon>
        <taxon>Pseudomonadati</taxon>
        <taxon>Myxococcota</taxon>
        <taxon>Myxococcia</taxon>
        <taxon>Myxococcales</taxon>
        <taxon>Cystobacterineae</taxon>
        <taxon>Myxococcaceae</taxon>
        <taxon>Myxococcus</taxon>
    </lineage>
</organism>
<dbReference type="EMBL" id="FNAJ01000002">
    <property type="protein sequence ID" value="SDD63707.1"/>
    <property type="molecule type" value="Genomic_DNA"/>
</dbReference>
<evidence type="ECO:0000313" key="5">
    <source>
        <dbReference type="Proteomes" id="UP000321224"/>
    </source>
</evidence>
<name>A0A511HHX4_9BACT</name>
<evidence type="ECO:0000313" key="3">
    <source>
        <dbReference type="EMBL" id="SDD63707.1"/>
    </source>
</evidence>
<protein>
    <recommendedName>
        <fullName evidence="1">DUF2169 domain-containing protein</fullName>
    </recommendedName>
</protein>
<dbReference type="AlphaFoldDB" id="A0A511HHX4"/>
<reference evidence="3 4" key="1">
    <citation type="submission" date="2016-10" db="EMBL/GenBank/DDBJ databases">
        <authorList>
            <person name="Varghese N."/>
            <person name="Submissions S."/>
        </authorList>
    </citation>
    <scope>NUCLEOTIDE SEQUENCE [LARGE SCALE GENOMIC DNA]</scope>
    <source>
        <strain evidence="3 4">DSM 2260</strain>
    </source>
</reference>
<dbReference type="RefSeq" id="WP_090487260.1">
    <property type="nucleotide sequence ID" value="NZ_BJVY01000031.1"/>
</dbReference>
<gene>
    <name evidence="2" type="ORF">MVI01_49570</name>
    <name evidence="3" type="ORF">SAMN04488504_10265</name>
</gene>
<sequence>MWVLQNQTPYAAERTWIRDKDGHHHWVIALKATFDVDDAGHLRPADAQEPPLREPVYWGEPGRSSLRYEAELVAPKLNTDVLINACAHAPGGRPAPSVEVAVRIHDVDKMLVVHGERFHTRGLAGVRPSSPQPFVTQPILYEWAWGGTDTRDADTRKHVSDSRNPVGRGVVSREAHLVDQPAHRIEYLRGNPAKPGPAGFGPIASYWSPRLELAGTFDEAWRKTRYPLLPRDFDERFSLCAPADQRPSRRLVGGEKVALVHLTPKGTLHFTLPRLRFGFTTWFGAVRRFHEATLGTVVIEPEVMKVRMVFQTSLRVGPQDTERLDFTAITERTD</sequence>
<dbReference type="Proteomes" id="UP000321224">
    <property type="component" value="Unassembled WGS sequence"/>
</dbReference>
<evidence type="ECO:0000259" key="1">
    <source>
        <dbReference type="Pfam" id="PF09937"/>
    </source>
</evidence>
<evidence type="ECO:0000313" key="2">
    <source>
        <dbReference type="EMBL" id="GEL73173.1"/>
    </source>
</evidence>
<dbReference type="Proteomes" id="UP000198717">
    <property type="component" value="Unassembled WGS sequence"/>
</dbReference>